<organism evidence="1 2">
    <name type="scientific">Ferroplasma acidarmanus Fer1</name>
    <dbReference type="NCBI Taxonomy" id="333146"/>
    <lineage>
        <taxon>Archaea</taxon>
        <taxon>Methanobacteriati</taxon>
        <taxon>Thermoplasmatota</taxon>
        <taxon>Thermoplasmata</taxon>
        <taxon>Thermoplasmatales</taxon>
        <taxon>Ferroplasmaceae</taxon>
        <taxon>Ferroplasma</taxon>
    </lineage>
</organism>
<name>S0AR28_FERAC</name>
<accession>S0AR28</accession>
<dbReference type="RefSeq" id="WP_009887456.1">
    <property type="nucleotide sequence ID" value="NC_021592.1"/>
</dbReference>
<evidence type="ECO:0000313" key="2">
    <source>
        <dbReference type="Proteomes" id="UP000014660"/>
    </source>
</evidence>
<reference evidence="1 2" key="1">
    <citation type="journal article" date="2007" name="Proc. Natl. Acad. Sci. U.S.A.">
        <title>Genome dynamics in a natural archaeal population.</title>
        <authorList>
            <person name="Allen E.E."/>
            <person name="Tyson G.W."/>
            <person name="Whitaker R.J."/>
            <person name="Detter J.C."/>
            <person name="Richardson P.M."/>
            <person name="Banfield J.F."/>
        </authorList>
    </citation>
    <scope>NUCLEOTIDE SEQUENCE [LARGE SCALE GENOMIC DNA]</scope>
    <source>
        <strain evidence="2">fer1</strain>
    </source>
</reference>
<dbReference type="Proteomes" id="UP000014660">
    <property type="component" value="Chromosome"/>
</dbReference>
<protein>
    <submittedName>
        <fullName evidence="1">Uncharacterized protein</fullName>
    </submittedName>
</protein>
<dbReference type="EMBL" id="CP004145">
    <property type="protein sequence ID" value="AGO61401.1"/>
    <property type="molecule type" value="Genomic_DNA"/>
</dbReference>
<evidence type="ECO:0000313" key="1">
    <source>
        <dbReference type="EMBL" id="AGO61401.1"/>
    </source>
</evidence>
<proteinExistence type="predicted"/>
<dbReference type="AlphaFoldDB" id="S0AR28"/>
<keyword evidence="2" id="KW-1185">Reference proteome</keyword>
<dbReference type="KEGG" id="fac:FACI_IFERC01G1421"/>
<sequence length="57" mass="6440">MKKNILIAQPPSLAIPSPSMYTIRILKYFGIVVESVDFIDFFNVFEKKNTGNYGGLI</sequence>
<dbReference type="GeneID" id="58788983"/>
<gene>
    <name evidence="1" type="ORF">FACI_IFERC00001G1421</name>
</gene>
<dbReference type="HOGENOM" id="CLU_2985508_0_0_2"/>